<dbReference type="InterPro" id="IPR006680">
    <property type="entry name" value="Amidohydro-rel"/>
</dbReference>
<dbReference type="PANTHER" id="PTHR43135:SF3">
    <property type="entry name" value="ALPHA-D-RIBOSE 1-METHYLPHOSPHONATE 5-TRIPHOSPHATE DIPHOSPHATASE"/>
    <property type="match status" value="1"/>
</dbReference>
<name>A0A6J4R0K3_9ACTN</name>
<feature type="domain" description="Amidohydrolase-related" evidence="1">
    <location>
        <begin position="57"/>
        <end position="407"/>
    </location>
</feature>
<proteinExistence type="predicted"/>
<dbReference type="PANTHER" id="PTHR43135">
    <property type="entry name" value="ALPHA-D-RIBOSE 1-METHYLPHOSPHONATE 5-TRIPHOSPHATE DIPHOSPHATASE"/>
    <property type="match status" value="1"/>
</dbReference>
<protein>
    <submittedName>
        <fullName evidence="2">Amidohydrolase</fullName>
    </submittedName>
</protein>
<accession>A0A6J4R0K3</accession>
<dbReference type="InterPro" id="IPR011059">
    <property type="entry name" value="Metal-dep_hydrolase_composite"/>
</dbReference>
<dbReference type="InterPro" id="IPR057744">
    <property type="entry name" value="OTAase-like"/>
</dbReference>
<dbReference type="CDD" id="cd01299">
    <property type="entry name" value="Met_dep_hydrolase_A"/>
    <property type="match status" value="1"/>
</dbReference>
<evidence type="ECO:0000313" key="2">
    <source>
        <dbReference type="EMBL" id="CAA9460605.1"/>
    </source>
</evidence>
<dbReference type="SUPFAM" id="SSF51556">
    <property type="entry name" value="Metallo-dependent hydrolases"/>
    <property type="match status" value="1"/>
</dbReference>
<dbReference type="InterPro" id="IPR032466">
    <property type="entry name" value="Metal_Hydrolase"/>
</dbReference>
<keyword evidence="2" id="KW-0378">Hydrolase</keyword>
<dbReference type="Gene3D" id="3.20.20.140">
    <property type="entry name" value="Metal-dependent hydrolases"/>
    <property type="match status" value="1"/>
</dbReference>
<dbReference type="SUPFAM" id="SSF51338">
    <property type="entry name" value="Composite domain of metallo-dependent hydrolases"/>
    <property type="match status" value="1"/>
</dbReference>
<dbReference type="AlphaFoldDB" id="A0A6J4R0K3"/>
<dbReference type="Pfam" id="PF01979">
    <property type="entry name" value="Amidohydro_1"/>
    <property type="match status" value="1"/>
</dbReference>
<organism evidence="2">
    <name type="scientific">uncultured Rubrobacteraceae bacterium</name>
    <dbReference type="NCBI Taxonomy" id="349277"/>
    <lineage>
        <taxon>Bacteria</taxon>
        <taxon>Bacillati</taxon>
        <taxon>Actinomycetota</taxon>
        <taxon>Rubrobacteria</taxon>
        <taxon>Rubrobacterales</taxon>
        <taxon>Rubrobacteraceae</taxon>
        <taxon>environmental samples</taxon>
    </lineage>
</organism>
<dbReference type="GO" id="GO:0016810">
    <property type="term" value="F:hydrolase activity, acting on carbon-nitrogen (but not peptide) bonds"/>
    <property type="evidence" value="ECO:0007669"/>
    <property type="project" value="InterPro"/>
</dbReference>
<sequence>MARTTLLTNALLVDCTGNEPRERASVVVEGERIGEVRFGAPPPTGWHDAILDCAGMTLMPGLTDAHVHIGAVDVNILDQHREHPSNLVALMMARILEDTLQQGFTTVRDAGGTDWSFKAAIERGIVDGPRLLVSDRPLSQTGGHGDWRRATETESPEIFCPTAGMRSVVCDGVDEVRRAAREQLRLGADQIKVMASGGAMSPADELSATQYALEELRAAVEEAEAARTYVMAHAYNDESVRNCLESGVRSIEHGNLIDEETARLIAQAGAYLVPTLVTYEALSEEGKSYNVPEDVIRKIEEARELGIRALRYAYEAGVRIASGSDLLGPLQDRKARELEIKTEVLSPMESLLSATKTNASLFGMEEEIGTVEEGKLADLLVVEGNPLENIAVLQKKTNLKLIMKGGRAFKNELEES</sequence>
<evidence type="ECO:0000259" key="1">
    <source>
        <dbReference type="Pfam" id="PF01979"/>
    </source>
</evidence>
<dbReference type="Gene3D" id="2.30.40.10">
    <property type="entry name" value="Urease, subunit C, domain 1"/>
    <property type="match status" value="1"/>
</dbReference>
<reference evidence="2" key="1">
    <citation type="submission" date="2020-02" db="EMBL/GenBank/DDBJ databases">
        <authorList>
            <person name="Meier V. D."/>
        </authorList>
    </citation>
    <scope>NUCLEOTIDE SEQUENCE</scope>
    <source>
        <strain evidence="2">AVDCRST_MAG58</strain>
    </source>
</reference>
<gene>
    <name evidence="2" type="ORF">AVDCRST_MAG58-2475</name>
</gene>
<dbReference type="EMBL" id="CADCVF010000052">
    <property type="protein sequence ID" value="CAA9460605.1"/>
    <property type="molecule type" value="Genomic_DNA"/>
</dbReference>
<dbReference type="InterPro" id="IPR051781">
    <property type="entry name" value="Metallo-dep_Hydrolase"/>
</dbReference>